<proteinExistence type="predicted"/>
<accession>A0A427AHZ1</accession>
<dbReference type="EMBL" id="AMZH03002361">
    <property type="protein sequence ID" value="RRT75844.1"/>
    <property type="molecule type" value="Genomic_DNA"/>
</dbReference>
<evidence type="ECO:0000313" key="2">
    <source>
        <dbReference type="EMBL" id="RRT75844.1"/>
    </source>
</evidence>
<feature type="compositionally biased region" description="Polar residues" evidence="1">
    <location>
        <begin position="23"/>
        <end position="33"/>
    </location>
</feature>
<feature type="compositionally biased region" description="Basic and acidic residues" evidence="1">
    <location>
        <begin position="34"/>
        <end position="51"/>
    </location>
</feature>
<gene>
    <name evidence="2" type="ORF">B296_00023085</name>
</gene>
<sequence>MSQSVPTETRSKKVTDYTKEKQQSLAEPNSKQSNARDRTGKQSGSRKKDLEEILYYEGRKRGTRIDQGLRNRTWRLGSRPQPPTSSILRNSRSAPGQWKTRREFEATHMSDGSKTVFNGSGESRRSDPIWRPYRDNLTRVSPFTALSHTWIIDRAQIESDPRRHRRPASVVGGRICLSYSIILVGLKGWKRFGWDVRCRSTVALLIEKSTGLARVLQDDPCRDGGTSSASPVA</sequence>
<feature type="compositionally biased region" description="Polar residues" evidence="1">
    <location>
        <begin position="84"/>
        <end position="94"/>
    </location>
</feature>
<organism evidence="2 3">
    <name type="scientific">Ensete ventricosum</name>
    <name type="common">Abyssinian banana</name>
    <name type="synonym">Musa ensete</name>
    <dbReference type="NCBI Taxonomy" id="4639"/>
    <lineage>
        <taxon>Eukaryota</taxon>
        <taxon>Viridiplantae</taxon>
        <taxon>Streptophyta</taxon>
        <taxon>Embryophyta</taxon>
        <taxon>Tracheophyta</taxon>
        <taxon>Spermatophyta</taxon>
        <taxon>Magnoliopsida</taxon>
        <taxon>Liliopsida</taxon>
        <taxon>Zingiberales</taxon>
        <taxon>Musaceae</taxon>
        <taxon>Ensete</taxon>
    </lineage>
</organism>
<feature type="region of interest" description="Disordered" evidence="1">
    <location>
        <begin position="1"/>
        <end position="51"/>
    </location>
</feature>
<name>A0A427AHZ1_ENSVE</name>
<comment type="caution">
    <text evidence="2">The sequence shown here is derived from an EMBL/GenBank/DDBJ whole genome shotgun (WGS) entry which is preliminary data.</text>
</comment>
<dbReference type="AlphaFoldDB" id="A0A427AHZ1"/>
<evidence type="ECO:0000256" key="1">
    <source>
        <dbReference type="SAM" id="MobiDB-lite"/>
    </source>
</evidence>
<feature type="region of interest" description="Disordered" evidence="1">
    <location>
        <begin position="68"/>
        <end position="97"/>
    </location>
</feature>
<dbReference type="Proteomes" id="UP000287651">
    <property type="component" value="Unassembled WGS sequence"/>
</dbReference>
<protein>
    <submittedName>
        <fullName evidence="2">Uncharacterized protein</fullName>
    </submittedName>
</protein>
<evidence type="ECO:0000313" key="3">
    <source>
        <dbReference type="Proteomes" id="UP000287651"/>
    </source>
</evidence>
<feature type="compositionally biased region" description="Basic and acidic residues" evidence="1">
    <location>
        <begin position="9"/>
        <end position="22"/>
    </location>
</feature>
<reference evidence="2 3" key="1">
    <citation type="journal article" date="2014" name="Agronomy (Basel)">
        <title>A Draft Genome Sequence for Ensete ventricosum, the Drought-Tolerant Tree Against Hunger.</title>
        <authorList>
            <person name="Harrison J."/>
            <person name="Moore K.A."/>
            <person name="Paszkiewicz K."/>
            <person name="Jones T."/>
            <person name="Grant M."/>
            <person name="Ambacheew D."/>
            <person name="Muzemil S."/>
            <person name="Studholme D.J."/>
        </authorList>
    </citation>
    <scope>NUCLEOTIDE SEQUENCE [LARGE SCALE GENOMIC DNA]</scope>
</reference>